<dbReference type="AlphaFoldDB" id="A0A4D6M6G4"/>
<keyword evidence="3" id="KW-1185">Reference proteome</keyword>
<evidence type="ECO:0000313" key="3">
    <source>
        <dbReference type="Proteomes" id="UP000501690"/>
    </source>
</evidence>
<dbReference type="Proteomes" id="UP000501690">
    <property type="component" value="Linkage Group LG6"/>
</dbReference>
<proteinExistence type="predicted"/>
<sequence>MFSFVLCPYPPHQASLSFTTVDEAIGAVDRRKCALFARERPPNVDCSVESTGKHNGRSNMEVNARISQASHWIGKPDEVKPNLGLRMRGNRSNNKSETLSNRHNGKGNISERENLAKRGKRDENPRWPWRCGLENDPSKATKGTCVGNGASNWLCKGLNPSCAEVGLCVKEESYCQLKSRNKMLVAKAVLETR</sequence>
<organism evidence="2 3">
    <name type="scientific">Vigna unguiculata</name>
    <name type="common">Cowpea</name>
    <dbReference type="NCBI Taxonomy" id="3917"/>
    <lineage>
        <taxon>Eukaryota</taxon>
        <taxon>Viridiplantae</taxon>
        <taxon>Streptophyta</taxon>
        <taxon>Embryophyta</taxon>
        <taxon>Tracheophyta</taxon>
        <taxon>Spermatophyta</taxon>
        <taxon>Magnoliopsida</taxon>
        <taxon>eudicotyledons</taxon>
        <taxon>Gunneridae</taxon>
        <taxon>Pentapetalae</taxon>
        <taxon>rosids</taxon>
        <taxon>fabids</taxon>
        <taxon>Fabales</taxon>
        <taxon>Fabaceae</taxon>
        <taxon>Papilionoideae</taxon>
        <taxon>50 kb inversion clade</taxon>
        <taxon>NPAAA clade</taxon>
        <taxon>indigoferoid/millettioid clade</taxon>
        <taxon>Phaseoleae</taxon>
        <taxon>Vigna</taxon>
    </lineage>
</organism>
<name>A0A4D6M6G4_VIGUN</name>
<evidence type="ECO:0000256" key="1">
    <source>
        <dbReference type="SAM" id="MobiDB-lite"/>
    </source>
</evidence>
<protein>
    <submittedName>
        <fullName evidence="2">Uncharacterized protein</fullName>
    </submittedName>
</protein>
<reference evidence="2 3" key="1">
    <citation type="submission" date="2019-04" db="EMBL/GenBank/DDBJ databases">
        <title>An improved genome assembly and genetic linkage map for asparagus bean, Vigna unguiculata ssp. sesquipedialis.</title>
        <authorList>
            <person name="Xia Q."/>
            <person name="Zhang R."/>
            <person name="Dong Y."/>
        </authorList>
    </citation>
    <scope>NUCLEOTIDE SEQUENCE [LARGE SCALE GENOMIC DNA]</scope>
    <source>
        <tissue evidence="2">Leaf</tissue>
    </source>
</reference>
<feature type="compositionally biased region" description="Polar residues" evidence="1">
    <location>
        <begin position="90"/>
        <end position="102"/>
    </location>
</feature>
<dbReference type="EMBL" id="CP039350">
    <property type="protein sequence ID" value="QCD96118.1"/>
    <property type="molecule type" value="Genomic_DNA"/>
</dbReference>
<feature type="compositionally biased region" description="Basic and acidic residues" evidence="1">
    <location>
        <begin position="109"/>
        <end position="123"/>
    </location>
</feature>
<accession>A0A4D6M6G4</accession>
<gene>
    <name evidence="2" type="ORF">DEO72_LG6g820</name>
</gene>
<evidence type="ECO:0000313" key="2">
    <source>
        <dbReference type="EMBL" id="QCD96118.1"/>
    </source>
</evidence>
<feature type="region of interest" description="Disordered" evidence="1">
    <location>
        <begin position="75"/>
        <end position="123"/>
    </location>
</feature>